<evidence type="ECO:0008006" key="4">
    <source>
        <dbReference type="Google" id="ProtNLM"/>
    </source>
</evidence>
<evidence type="ECO:0000313" key="2">
    <source>
        <dbReference type="EMBL" id="OJJ30072.1"/>
    </source>
</evidence>
<dbReference type="OrthoDB" id="3248508at2759"/>
<gene>
    <name evidence="2" type="ORF">ASPWEDRAFT_54781</name>
</gene>
<dbReference type="STRING" id="1073089.A0A1L9R5A0"/>
<dbReference type="SUPFAM" id="SSF53474">
    <property type="entry name" value="alpha/beta-Hydrolases"/>
    <property type="match status" value="1"/>
</dbReference>
<dbReference type="VEuPathDB" id="FungiDB:ASPWEDRAFT_54781"/>
<feature type="compositionally biased region" description="Basic and acidic residues" evidence="1">
    <location>
        <begin position="297"/>
        <end position="308"/>
    </location>
</feature>
<keyword evidence="3" id="KW-1185">Reference proteome</keyword>
<dbReference type="PANTHER" id="PTHR47842">
    <property type="entry name" value="EXPRESSED PROTEIN"/>
    <property type="match status" value="1"/>
</dbReference>
<dbReference type="Proteomes" id="UP000184383">
    <property type="component" value="Unassembled WGS sequence"/>
</dbReference>
<sequence length="414" mass="47333">MSSLAPGISRSSIDDSIAKDAPASGQKRRLLLVYVHGFLGSETSFHDFPRHVHDAVRLLVDESHDVYTKVYPRYKTRGNMSIARDNFSQWLSPHEAPDLDIILLGHSLGGIVTAEVALLEDDSNACKHRILGLINFDVPFLGLHPRVIPTGIGSLFEKKQDENEDSGSGADQIAPPEDDPRFDPSFDNDVHLTQWKGWGGVRHFISKYSNHLSRSIPRYVQSFYDHAGCMHNYPELIKRYKRLARLEDPENREHDSMYRVRFVNYYTASTGTFKKDSKKELEETNSDRDDGDEQDATEEKDLELKPEDAALETTKSDSTTAKTESKSDSDTVKTEKSESTSNDGKSLRKFCYIPKDDRWTPMCMENMNEVDAHQSMFFPRFSHYEKLVSSTAERIEQWIQDDLTSRFIDEYSEL</sequence>
<feature type="compositionally biased region" description="Basic and acidic residues" evidence="1">
    <location>
        <begin position="275"/>
        <end position="288"/>
    </location>
</feature>
<feature type="compositionally biased region" description="Basic and acidic residues" evidence="1">
    <location>
        <begin position="323"/>
        <end position="338"/>
    </location>
</feature>
<dbReference type="GeneID" id="63753952"/>
<reference evidence="3" key="1">
    <citation type="journal article" date="2017" name="Genome Biol.">
        <title>Comparative genomics reveals high biological diversity and specific adaptations in the industrially and medically important fungal genus Aspergillus.</title>
        <authorList>
            <person name="de Vries R.P."/>
            <person name="Riley R."/>
            <person name="Wiebenga A."/>
            <person name="Aguilar-Osorio G."/>
            <person name="Amillis S."/>
            <person name="Uchima C.A."/>
            <person name="Anderluh G."/>
            <person name="Asadollahi M."/>
            <person name="Askin M."/>
            <person name="Barry K."/>
            <person name="Battaglia E."/>
            <person name="Bayram O."/>
            <person name="Benocci T."/>
            <person name="Braus-Stromeyer S.A."/>
            <person name="Caldana C."/>
            <person name="Canovas D."/>
            <person name="Cerqueira G.C."/>
            <person name="Chen F."/>
            <person name="Chen W."/>
            <person name="Choi C."/>
            <person name="Clum A."/>
            <person name="Dos Santos R.A."/>
            <person name="Damasio A.R."/>
            <person name="Diallinas G."/>
            <person name="Emri T."/>
            <person name="Fekete E."/>
            <person name="Flipphi M."/>
            <person name="Freyberg S."/>
            <person name="Gallo A."/>
            <person name="Gournas C."/>
            <person name="Habgood R."/>
            <person name="Hainaut M."/>
            <person name="Harispe M.L."/>
            <person name="Henrissat B."/>
            <person name="Hilden K.S."/>
            <person name="Hope R."/>
            <person name="Hossain A."/>
            <person name="Karabika E."/>
            <person name="Karaffa L."/>
            <person name="Karanyi Z."/>
            <person name="Krasevec N."/>
            <person name="Kuo A."/>
            <person name="Kusch H."/>
            <person name="LaButti K."/>
            <person name="Lagendijk E.L."/>
            <person name="Lapidus A."/>
            <person name="Levasseur A."/>
            <person name="Lindquist E."/>
            <person name="Lipzen A."/>
            <person name="Logrieco A.F."/>
            <person name="MacCabe A."/>
            <person name="Maekelae M.R."/>
            <person name="Malavazi I."/>
            <person name="Melin P."/>
            <person name="Meyer V."/>
            <person name="Mielnichuk N."/>
            <person name="Miskei M."/>
            <person name="Molnar A.P."/>
            <person name="Mule G."/>
            <person name="Ngan C.Y."/>
            <person name="Orejas M."/>
            <person name="Orosz E."/>
            <person name="Ouedraogo J.P."/>
            <person name="Overkamp K.M."/>
            <person name="Park H.-S."/>
            <person name="Perrone G."/>
            <person name="Piumi F."/>
            <person name="Punt P.J."/>
            <person name="Ram A.F."/>
            <person name="Ramon A."/>
            <person name="Rauscher S."/>
            <person name="Record E."/>
            <person name="Riano-Pachon D.M."/>
            <person name="Robert V."/>
            <person name="Roehrig J."/>
            <person name="Ruller R."/>
            <person name="Salamov A."/>
            <person name="Salih N.S."/>
            <person name="Samson R.A."/>
            <person name="Sandor E."/>
            <person name="Sanguinetti M."/>
            <person name="Schuetze T."/>
            <person name="Sepcic K."/>
            <person name="Shelest E."/>
            <person name="Sherlock G."/>
            <person name="Sophianopoulou V."/>
            <person name="Squina F.M."/>
            <person name="Sun H."/>
            <person name="Susca A."/>
            <person name="Todd R.B."/>
            <person name="Tsang A."/>
            <person name="Unkles S.E."/>
            <person name="van de Wiele N."/>
            <person name="van Rossen-Uffink D."/>
            <person name="Oliveira J.V."/>
            <person name="Vesth T.C."/>
            <person name="Visser J."/>
            <person name="Yu J.-H."/>
            <person name="Zhou M."/>
            <person name="Andersen M.R."/>
            <person name="Archer D.B."/>
            <person name="Baker S.E."/>
            <person name="Benoit I."/>
            <person name="Brakhage A.A."/>
            <person name="Braus G.H."/>
            <person name="Fischer R."/>
            <person name="Frisvad J.C."/>
            <person name="Goldman G.H."/>
            <person name="Houbraken J."/>
            <person name="Oakley B."/>
            <person name="Pocsi I."/>
            <person name="Scazzocchio C."/>
            <person name="Seiboth B."/>
            <person name="vanKuyk P.A."/>
            <person name="Wortman J."/>
            <person name="Dyer P.S."/>
            <person name="Grigoriev I.V."/>
        </authorList>
    </citation>
    <scope>NUCLEOTIDE SEQUENCE [LARGE SCALE GENOMIC DNA]</scope>
    <source>
        <strain evidence="3">DTO 134E9</strain>
    </source>
</reference>
<evidence type="ECO:0000256" key="1">
    <source>
        <dbReference type="SAM" id="MobiDB-lite"/>
    </source>
</evidence>
<protein>
    <recommendedName>
        <fullName evidence="4">DUF676 domain-containing protein</fullName>
    </recommendedName>
</protein>
<accession>A0A1L9R5A0</accession>
<dbReference type="InterPro" id="IPR029058">
    <property type="entry name" value="AB_hydrolase_fold"/>
</dbReference>
<dbReference type="Gene3D" id="3.40.50.1820">
    <property type="entry name" value="alpha/beta hydrolase"/>
    <property type="match status" value="1"/>
</dbReference>
<proteinExistence type="predicted"/>
<dbReference type="PANTHER" id="PTHR47842:SF3">
    <property type="entry name" value="DUF676 DOMAIN-CONTAINING PROTEIN"/>
    <property type="match status" value="1"/>
</dbReference>
<feature type="region of interest" description="Disordered" evidence="1">
    <location>
        <begin position="160"/>
        <end position="185"/>
    </location>
</feature>
<organism evidence="2 3">
    <name type="scientific">Aspergillus wentii DTO 134E9</name>
    <dbReference type="NCBI Taxonomy" id="1073089"/>
    <lineage>
        <taxon>Eukaryota</taxon>
        <taxon>Fungi</taxon>
        <taxon>Dikarya</taxon>
        <taxon>Ascomycota</taxon>
        <taxon>Pezizomycotina</taxon>
        <taxon>Eurotiomycetes</taxon>
        <taxon>Eurotiomycetidae</taxon>
        <taxon>Eurotiales</taxon>
        <taxon>Aspergillaceae</taxon>
        <taxon>Aspergillus</taxon>
        <taxon>Aspergillus subgen. Cremei</taxon>
    </lineage>
</organism>
<dbReference type="EMBL" id="KV878217">
    <property type="protein sequence ID" value="OJJ30072.1"/>
    <property type="molecule type" value="Genomic_DNA"/>
</dbReference>
<feature type="region of interest" description="Disordered" evidence="1">
    <location>
        <begin position="275"/>
        <end position="344"/>
    </location>
</feature>
<name>A0A1L9R5A0_ASPWE</name>
<dbReference type="AlphaFoldDB" id="A0A1L9R5A0"/>
<dbReference type="RefSeq" id="XP_040683749.1">
    <property type="nucleotide sequence ID" value="XM_040838104.1"/>
</dbReference>
<evidence type="ECO:0000313" key="3">
    <source>
        <dbReference type="Proteomes" id="UP000184383"/>
    </source>
</evidence>